<dbReference type="InterPro" id="IPR050266">
    <property type="entry name" value="AB_hydrolase_sf"/>
</dbReference>
<dbReference type="PANTHER" id="PTHR43798">
    <property type="entry name" value="MONOACYLGLYCEROL LIPASE"/>
    <property type="match status" value="1"/>
</dbReference>
<dbReference type="RefSeq" id="WP_260220186.1">
    <property type="nucleotide sequence ID" value="NZ_JAJAGO010000011.1"/>
</dbReference>
<dbReference type="SUPFAM" id="SSF53474">
    <property type="entry name" value="alpha/beta-Hydrolases"/>
    <property type="match status" value="1"/>
</dbReference>
<evidence type="ECO:0000313" key="3">
    <source>
        <dbReference type="Proteomes" id="UP001156389"/>
    </source>
</evidence>
<dbReference type="EMBL" id="JAJAGO010000011">
    <property type="protein sequence ID" value="MCT2592862.1"/>
    <property type="molecule type" value="Genomic_DNA"/>
</dbReference>
<dbReference type="Gene3D" id="3.40.50.1820">
    <property type="entry name" value="alpha/beta hydrolase"/>
    <property type="match status" value="1"/>
</dbReference>
<name>A0ABT2JY95_9ACTN</name>
<dbReference type="Proteomes" id="UP001156389">
    <property type="component" value="Unassembled WGS sequence"/>
</dbReference>
<evidence type="ECO:0000313" key="2">
    <source>
        <dbReference type="EMBL" id="MCT2592862.1"/>
    </source>
</evidence>
<dbReference type="GO" id="GO:0016787">
    <property type="term" value="F:hydrolase activity"/>
    <property type="evidence" value="ECO:0007669"/>
    <property type="project" value="UniProtKB-KW"/>
</dbReference>
<reference evidence="2 3" key="1">
    <citation type="submission" date="2021-10" db="EMBL/GenBank/DDBJ databases">
        <title>Streptomyces gossypii sp. nov., isolated from soil collected from cotton field.</title>
        <authorList>
            <person name="Ge X."/>
            <person name="Chen X."/>
            <person name="Liu W."/>
        </authorList>
    </citation>
    <scope>NUCLEOTIDE SEQUENCE [LARGE SCALE GENOMIC DNA]</scope>
    <source>
        <strain evidence="2 3">N2-109</strain>
    </source>
</reference>
<evidence type="ECO:0000259" key="1">
    <source>
        <dbReference type="Pfam" id="PF00561"/>
    </source>
</evidence>
<comment type="caution">
    <text evidence="2">The sequence shown here is derived from an EMBL/GenBank/DDBJ whole genome shotgun (WGS) entry which is preliminary data.</text>
</comment>
<keyword evidence="2" id="KW-0378">Hydrolase</keyword>
<organism evidence="2 3">
    <name type="scientific">Streptomyces gossypii</name>
    <dbReference type="NCBI Taxonomy" id="2883101"/>
    <lineage>
        <taxon>Bacteria</taxon>
        <taxon>Bacillati</taxon>
        <taxon>Actinomycetota</taxon>
        <taxon>Actinomycetes</taxon>
        <taxon>Kitasatosporales</taxon>
        <taxon>Streptomycetaceae</taxon>
        <taxon>Streptomyces</taxon>
    </lineage>
</organism>
<dbReference type="Pfam" id="PF00561">
    <property type="entry name" value="Abhydrolase_1"/>
    <property type="match status" value="1"/>
</dbReference>
<feature type="domain" description="AB hydrolase-1" evidence="1">
    <location>
        <begin position="23"/>
        <end position="135"/>
    </location>
</feature>
<gene>
    <name evidence="2" type="ORF">LHJ74_23600</name>
</gene>
<accession>A0ABT2JY95</accession>
<dbReference type="InterPro" id="IPR029058">
    <property type="entry name" value="AB_hydrolase_fold"/>
</dbReference>
<dbReference type="InterPro" id="IPR000073">
    <property type="entry name" value="AB_hydrolase_1"/>
</dbReference>
<dbReference type="PANTHER" id="PTHR43798:SF33">
    <property type="entry name" value="HYDROLASE, PUTATIVE (AFU_ORTHOLOGUE AFUA_2G14860)-RELATED"/>
    <property type="match status" value="1"/>
</dbReference>
<proteinExistence type="predicted"/>
<dbReference type="PRINTS" id="PR00111">
    <property type="entry name" value="ABHYDROLASE"/>
</dbReference>
<sequence>MPLPDPPPAAGEIAAVYGPDEGPALLLVHGWGGDAAEWGPHARAWAEHGRRVLVPELRGHGRTPPGPGGWSPRDFAADLAALIRRSHAGPVTAVGHSMGGQIVTALAVEHPALVAALVVLDPAYGADAEEMRRLPDEQRALRSRGTPWAVDFLHGAFSAHTPPGVRTRHLRLMAAMDPEILAACRDGMYLTQDAFGSRKAARRYLAHRRCPVLTVCSQPSAAHWLRSLPHHPQSHTALWPTCGHYLHEEHPDALTTLVTTWAAQLTPP</sequence>
<keyword evidence="3" id="KW-1185">Reference proteome</keyword>
<protein>
    <submittedName>
        <fullName evidence="2">Alpha/beta hydrolase</fullName>
    </submittedName>
</protein>